<dbReference type="VEuPathDB" id="FungiDB:MAN_02774"/>
<feature type="transmembrane region" description="Helical" evidence="8">
    <location>
        <begin position="351"/>
        <end position="370"/>
    </location>
</feature>
<feature type="transmembrane region" description="Helical" evidence="8">
    <location>
        <begin position="116"/>
        <end position="137"/>
    </location>
</feature>
<feature type="non-terminal residue" evidence="10">
    <location>
        <position position="1"/>
    </location>
</feature>
<feature type="transmembrane region" description="Helical" evidence="8">
    <location>
        <begin position="23"/>
        <end position="40"/>
    </location>
</feature>
<dbReference type="PANTHER" id="PTHR23501:SF78">
    <property type="entry name" value="MAJOR FACILITATOR SUPERFAMILY (MFS) PROFILE DOMAIN-CONTAINING PROTEIN-RELATED"/>
    <property type="match status" value="1"/>
</dbReference>
<dbReference type="FunFam" id="1.20.1720.10:FF:000013">
    <property type="entry name" value="Related to multidrug resistance proteins"/>
    <property type="match status" value="1"/>
</dbReference>
<evidence type="ECO:0000256" key="8">
    <source>
        <dbReference type="SAM" id="Phobius"/>
    </source>
</evidence>
<dbReference type="InterPro" id="IPR036259">
    <property type="entry name" value="MFS_trans_sf"/>
</dbReference>
<feature type="transmembrane region" description="Helical" evidence="8">
    <location>
        <begin position="376"/>
        <end position="401"/>
    </location>
</feature>
<keyword evidence="4 8" id="KW-0812">Transmembrane</keyword>
<feature type="transmembrane region" description="Helical" evidence="8">
    <location>
        <begin position="149"/>
        <end position="173"/>
    </location>
</feature>
<accession>A0A0B4FBG0</accession>
<dbReference type="HOGENOM" id="CLU_000960_22_0_1"/>
<feature type="transmembrane region" description="Helical" evidence="8">
    <location>
        <begin position="322"/>
        <end position="344"/>
    </location>
</feature>
<name>A0A0B4FBG0_METAF</name>
<evidence type="ECO:0000256" key="1">
    <source>
        <dbReference type="ARBA" id="ARBA00004127"/>
    </source>
</evidence>
<gene>
    <name evidence="10" type="ORF">MAN_02774</name>
</gene>
<dbReference type="PROSITE" id="PS50850">
    <property type="entry name" value="MFS"/>
    <property type="match status" value="1"/>
</dbReference>
<proteinExistence type="inferred from homology"/>
<dbReference type="SUPFAM" id="SSF103473">
    <property type="entry name" value="MFS general substrate transporter"/>
    <property type="match status" value="1"/>
</dbReference>
<comment type="caution">
    <text evidence="10">The sequence shown here is derived from an EMBL/GenBank/DDBJ whole genome shotgun (WGS) entry which is preliminary data.</text>
</comment>
<feature type="transmembrane region" description="Helical" evidence="8">
    <location>
        <begin position="247"/>
        <end position="267"/>
    </location>
</feature>
<feature type="transmembrane region" description="Helical" evidence="8">
    <location>
        <begin position="60"/>
        <end position="79"/>
    </location>
</feature>
<dbReference type="AlphaFoldDB" id="A0A0B4FBG0"/>
<evidence type="ECO:0000256" key="7">
    <source>
        <dbReference type="SAM" id="MobiDB-lite"/>
    </source>
</evidence>
<feature type="transmembrane region" description="Helical" evidence="8">
    <location>
        <begin position="179"/>
        <end position="199"/>
    </location>
</feature>
<feature type="transmembrane region" description="Helical" evidence="8">
    <location>
        <begin position="476"/>
        <end position="498"/>
    </location>
</feature>
<keyword evidence="5 8" id="KW-1133">Transmembrane helix</keyword>
<dbReference type="Proteomes" id="UP000031186">
    <property type="component" value="Unassembled WGS sequence"/>
</dbReference>
<dbReference type="GO" id="GO:0005886">
    <property type="term" value="C:plasma membrane"/>
    <property type="evidence" value="ECO:0007669"/>
    <property type="project" value="TreeGrafter"/>
</dbReference>
<comment type="subcellular location">
    <subcellularLocation>
        <location evidence="1">Endomembrane system</location>
        <topology evidence="1">Multi-pass membrane protein</topology>
    </subcellularLocation>
</comment>
<feature type="compositionally biased region" description="Polar residues" evidence="7">
    <location>
        <begin position="537"/>
        <end position="546"/>
    </location>
</feature>
<evidence type="ECO:0000256" key="5">
    <source>
        <dbReference type="ARBA" id="ARBA00022989"/>
    </source>
</evidence>
<dbReference type="GO" id="GO:0046943">
    <property type="term" value="F:carboxylic acid transmembrane transporter activity"/>
    <property type="evidence" value="ECO:0007669"/>
    <property type="project" value="UniProtKB-ARBA"/>
</dbReference>
<evidence type="ECO:0000256" key="6">
    <source>
        <dbReference type="ARBA" id="ARBA00023136"/>
    </source>
</evidence>
<dbReference type="Pfam" id="PF07690">
    <property type="entry name" value="MFS_1"/>
    <property type="match status" value="1"/>
</dbReference>
<feature type="transmembrane region" description="Helical" evidence="8">
    <location>
        <begin position="279"/>
        <end position="302"/>
    </location>
</feature>
<evidence type="ECO:0000256" key="4">
    <source>
        <dbReference type="ARBA" id="ARBA00022692"/>
    </source>
</evidence>
<comment type="similarity">
    <text evidence="2">Belongs to the major facilitator superfamily.</text>
</comment>
<keyword evidence="6 8" id="KW-0472">Membrane</keyword>
<evidence type="ECO:0000259" key="9">
    <source>
        <dbReference type="PROSITE" id="PS50850"/>
    </source>
</evidence>
<dbReference type="PRINTS" id="PR01036">
    <property type="entry name" value="TCRTETB"/>
</dbReference>
<evidence type="ECO:0000313" key="11">
    <source>
        <dbReference type="Proteomes" id="UP000031186"/>
    </source>
</evidence>
<reference evidence="10 11" key="1">
    <citation type="journal article" date="2014" name="Proc. Natl. Acad. Sci. U.S.A.">
        <title>Trajectory and genomic determinants of fungal-pathogen speciation and host adaptation.</title>
        <authorList>
            <person name="Hu X."/>
            <person name="Xiao G."/>
            <person name="Zheng P."/>
            <person name="Shang Y."/>
            <person name="Su Y."/>
            <person name="Zhang X."/>
            <person name="Liu X."/>
            <person name="Zhan S."/>
            <person name="St Leger R.J."/>
            <person name="Wang C."/>
        </authorList>
    </citation>
    <scope>NUCLEOTIDE SEQUENCE [LARGE SCALE GENOMIC DNA]</scope>
    <source>
        <strain evidence="10 11">ARSEF 549</strain>
    </source>
</reference>
<dbReference type="InterPro" id="IPR011701">
    <property type="entry name" value="MFS"/>
</dbReference>
<dbReference type="OrthoDB" id="10021397at2759"/>
<sequence length="570" mass="60763">MSELTAAERVLHDQANLLPRRKLIPVLCVLAIPSMISFIDQNGISTALPTIAAELNAKDTISWAGTSSLIANTTFTMLYGRLSDIFGRKNIYVTAVALLALADLMCGMSRNVTMFYIFRGVAGIGGGGIVNLSMIIVSDVVTLEERGKYQGIISSMVGVGSATGPFIAAAFVSKNTWRGFFYLLAPLSALSCLVAIIFLPSKPPTAGFKESMKKVDWLGLFTSSVAVIFLLIPISGGGAYFPWDSPMVIAMLAIGTLFLIAFVIIEWKVAALPMMPISMFKNPVIVVILIQTFLLGLVYQSYVYYVPLYLQNARQFSIMTSALIFCPTVGIQSVSGILAGYWIARYKRYGIVIKCGFGLWLLGAGLTLIYDRQTNPGAIVAPLIILGIGVGLVLQPTLVALQAHSPKSRRAVIISNRNFNRCSGGAAGLAISAAVLQLVLRNSLPPEYAYLGHSSFDLPDAPGGIPSSVLDAYMSASYAVFVLQVPLVGICFLGTFLIKDKGLAFADEPKVQEAQGVGETDLESGPSSSGSSVMEKGTSNVASTGRNAVKRGDSGVRVTVSSKDMTDKIP</sequence>
<dbReference type="InterPro" id="IPR020846">
    <property type="entry name" value="MFS_dom"/>
</dbReference>
<dbReference type="Gene3D" id="1.20.1250.20">
    <property type="entry name" value="MFS general substrate transporter like domains"/>
    <property type="match status" value="2"/>
</dbReference>
<protein>
    <submittedName>
        <fullName evidence="10">Major facilitator superfamily domain, general substrate transporter</fullName>
    </submittedName>
</protein>
<dbReference type="FunFam" id="1.20.1250.20:FF:000436">
    <property type="entry name" value="MFS transporter, putative"/>
    <property type="match status" value="1"/>
</dbReference>
<feature type="region of interest" description="Disordered" evidence="7">
    <location>
        <begin position="514"/>
        <end position="570"/>
    </location>
</feature>
<keyword evidence="3" id="KW-0813">Transport</keyword>
<evidence type="ECO:0000256" key="3">
    <source>
        <dbReference type="ARBA" id="ARBA00022448"/>
    </source>
</evidence>
<feature type="transmembrane region" description="Helical" evidence="8">
    <location>
        <begin position="422"/>
        <end position="440"/>
    </location>
</feature>
<evidence type="ECO:0000256" key="2">
    <source>
        <dbReference type="ARBA" id="ARBA00008335"/>
    </source>
</evidence>
<organism evidence="10 11">
    <name type="scientific">Metarhizium anisopliae (strain ARSEF 549)</name>
    <dbReference type="NCBI Taxonomy" id="3151832"/>
    <lineage>
        <taxon>Eukaryota</taxon>
        <taxon>Fungi</taxon>
        <taxon>Dikarya</taxon>
        <taxon>Ascomycota</taxon>
        <taxon>Pezizomycotina</taxon>
        <taxon>Sordariomycetes</taxon>
        <taxon>Hypocreomycetidae</taxon>
        <taxon>Hypocreales</taxon>
        <taxon>Clavicipitaceae</taxon>
        <taxon>Metarhizium</taxon>
    </lineage>
</organism>
<dbReference type="EMBL" id="AZNF01000003">
    <property type="protein sequence ID" value="KID67918.1"/>
    <property type="molecule type" value="Genomic_DNA"/>
</dbReference>
<keyword evidence="11" id="KW-1185">Reference proteome</keyword>
<feature type="domain" description="Major facilitator superfamily (MFS) profile" evidence="9">
    <location>
        <begin position="26"/>
        <end position="503"/>
    </location>
</feature>
<feature type="transmembrane region" description="Helical" evidence="8">
    <location>
        <begin position="220"/>
        <end position="241"/>
    </location>
</feature>
<dbReference type="GO" id="GO:0012505">
    <property type="term" value="C:endomembrane system"/>
    <property type="evidence" value="ECO:0007669"/>
    <property type="project" value="UniProtKB-SubCell"/>
</dbReference>
<evidence type="ECO:0000313" key="10">
    <source>
        <dbReference type="EMBL" id="KID67918.1"/>
    </source>
</evidence>
<dbReference type="PANTHER" id="PTHR23501">
    <property type="entry name" value="MAJOR FACILITATOR SUPERFAMILY"/>
    <property type="match status" value="1"/>
</dbReference>
<feature type="transmembrane region" description="Helical" evidence="8">
    <location>
        <begin position="91"/>
        <end position="110"/>
    </location>
</feature>